<feature type="region of interest" description="Disordered" evidence="1">
    <location>
        <begin position="105"/>
        <end position="128"/>
    </location>
</feature>
<feature type="non-terminal residue" evidence="2">
    <location>
        <position position="1"/>
    </location>
</feature>
<feature type="region of interest" description="Disordered" evidence="1">
    <location>
        <begin position="1"/>
        <end position="20"/>
    </location>
</feature>
<proteinExistence type="predicted"/>
<dbReference type="EMBL" id="HACM01000148">
    <property type="protein sequence ID" value="CRZ00590.1"/>
    <property type="molecule type" value="Transcribed_RNA"/>
</dbReference>
<protein>
    <submittedName>
        <fullName evidence="2">Uncharacterized protein</fullName>
    </submittedName>
</protein>
<dbReference type="AlphaFoldDB" id="A0A0H5QF73"/>
<reference evidence="2" key="1">
    <citation type="submission" date="2015-04" db="EMBL/GenBank/DDBJ databases">
        <title>The genome sequence of the plant pathogenic Rhizarian Plasmodiophora brassicae reveals insights in its biotrophic life cycle and the origin of chitin synthesis.</title>
        <authorList>
            <person name="Schwelm A."/>
            <person name="Fogelqvist J."/>
            <person name="Knaust A."/>
            <person name="Julke S."/>
            <person name="Lilja T."/>
            <person name="Dhandapani V."/>
            <person name="Bonilla-Rosso G."/>
            <person name="Karlsson M."/>
            <person name="Shevchenko A."/>
            <person name="Choi S.R."/>
            <person name="Kim H.G."/>
            <person name="Park J.Y."/>
            <person name="Lim Y.P."/>
            <person name="Ludwig-Muller J."/>
            <person name="Dixelius C."/>
        </authorList>
    </citation>
    <scope>NUCLEOTIDE SEQUENCE</scope>
    <source>
        <tissue evidence="2">Potato root galls</tissue>
    </source>
</reference>
<accession>A0A0H5QF73</accession>
<sequence>DVRCAWGRYTPTPAKPSSEAFLRRRKLQKFARRRPTIPIGAYTKVVVRESREPVVKPNTKGNTGRVPLSSFRLAFNELSLESGVPGSGTQNSVIGPSQYLELLQKYRHGNSGRRRRRLAQEKLPNRRP</sequence>
<evidence type="ECO:0000256" key="1">
    <source>
        <dbReference type="SAM" id="MobiDB-lite"/>
    </source>
</evidence>
<feature type="compositionally biased region" description="Basic and acidic residues" evidence="1">
    <location>
        <begin position="118"/>
        <end position="128"/>
    </location>
</feature>
<feature type="compositionally biased region" description="Basic residues" evidence="1">
    <location>
        <begin position="105"/>
        <end position="117"/>
    </location>
</feature>
<organism evidence="2">
    <name type="scientific">Spongospora subterranea</name>
    <dbReference type="NCBI Taxonomy" id="70186"/>
    <lineage>
        <taxon>Eukaryota</taxon>
        <taxon>Sar</taxon>
        <taxon>Rhizaria</taxon>
        <taxon>Endomyxa</taxon>
        <taxon>Phytomyxea</taxon>
        <taxon>Plasmodiophorida</taxon>
        <taxon>Plasmodiophoridae</taxon>
        <taxon>Spongospora</taxon>
    </lineage>
</organism>
<name>A0A0H5QF73_9EUKA</name>
<evidence type="ECO:0000313" key="2">
    <source>
        <dbReference type="EMBL" id="CRZ00590.1"/>
    </source>
</evidence>